<dbReference type="InterPro" id="IPR016047">
    <property type="entry name" value="M23ase_b-sheet_dom"/>
</dbReference>
<dbReference type="GO" id="GO:0004222">
    <property type="term" value="F:metalloendopeptidase activity"/>
    <property type="evidence" value="ECO:0007669"/>
    <property type="project" value="TreeGrafter"/>
</dbReference>
<reference evidence="3 4" key="1">
    <citation type="journal article" date="2016" name="Nat. Commun.">
        <title>Thousands of microbial genomes shed light on interconnected biogeochemical processes in an aquifer system.</title>
        <authorList>
            <person name="Anantharaman K."/>
            <person name="Brown C.T."/>
            <person name="Hug L.A."/>
            <person name="Sharon I."/>
            <person name="Castelle C.J."/>
            <person name="Probst A.J."/>
            <person name="Thomas B.C."/>
            <person name="Singh A."/>
            <person name="Wilkins M.J."/>
            <person name="Karaoz U."/>
            <person name="Brodie E.L."/>
            <person name="Williams K.H."/>
            <person name="Hubbard S.S."/>
            <person name="Banfield J.F."/>
        </authorList>
    </citation>
    <scope>NUCLEOTIDE SEQUENCE [LARGE SCALE GENOMIC DNA]</scope>
</reference>
<proteinExistence type="predicted"/>
<evidence type="ECO:0000259" key="2">
    <source>
        <dbReference type="Pfam" id="PF01551"/>
    </source>
</evidence>
<evidence type="ECO:0000256" key="1">
    <source>
        <dbReference type="SAM" id="Coils"/>
    </source>
</evidence>
<feature type="coiled-coil region" evidence="1">
    <location>
        <begin position="160"/>
        <end position="232"/>
    </location>
</feature>
<evidence type="ECO:0000313" key="3">
    <source>
        <dbReference type="EMBL" id="OHA96822.1"/>
    </source>
</evidence>
<gene>
    <name evidence="3" type="ORF">A3C70_00515</name>
</gene>
<dbReference type="Pfam" id="PF01551">
    <property type="entry name" value="Peptidase_M23"/>
    <property type="match status" value="1"/>
</dbReference>
<dbReference type="InterPro" id="IPR011055">
    <property type="entry name" value="Dup_hybrid_motif"/>
</dbReference>
<comment type="caution">
    <text evidence="3">The sequence shown here is derived from an EMBL/GenBank/DDBJ whole genome shotgun (WGS) entry which is preliminary data.</text>
</comment>
<dbReference type="EMBL" id="MHVR01000004">
    <property type="protein sequence ID" value="OHA96822.1"/>
    <property type="molecule type" value="Genomic_DNA"/>
</dbReference>
<evidence type="ECO:0000313" key="4">
    <source>
        <dbReference type="Proteomes" id="UP000178175"/>
    </source>
</evidence>
<name>A0A1G2TI01_9BACT</name>
<dbReference type="InterPro" id="IPR050570">
    <property type="entry name" value="Cell_wall_metabolism_enzyme"/>
</dbReference>
<dbReference type="SUPFAM" id="SSF51261">
    <property type="entry name" value="Duplicated hybrid motif"/>
    <property type="match status" value="1"/>
</dbReference>
<dbReference type="CDD" id="cd12797">
    <property type="entry name" value="M23_peptidase"/>
    <property type="match status" value="1"/>
</dbReference>
<dbReference type="Gene3D" id="2.70.70.10">
    <property type="entry name" value="Glucose Permease (Domain IIA)"/>
    <property type="match status" value="1"/>
</dbReference>
<dbReference type="PANTHER" id="PTHR21666">
    <property type="entry name" value="PEPTIDASE-RELATED"/>
    <property type="match status" value="1"/>
</dbReference>
<dbReference type="AlphaFoldDB" id="A0A1G2TI01"/>
<dbReference type="PANTHER" id="PTHR21666:SF270">
    <property type="entry name" value="MUREIN HYDROLASE ACTIVATOR ENVC"/>
    <property type="match status" value="1"/>
</dbReference>
<keyword evidence="1" id="KW-0175">Coiled coil</keyword>
<dbReference type="Gene3D" id="6.10.250.3150">
    <property type="match status" value="1"/>
</dbReference>
<feature type="coiled-coil region" evidence="1">
    <location>
        <begin position="30"/>
        <end position="64"/>
    </location>
</feature>
<protein>
    <recommendedName>
        <fullName evidence="2">M23ase beta-sheet core domain-containing protein</fullName>
    </recommendedName>
</protein>
<organism evidence="3 4">
    <name type="scientific">Candidatus Zambryskibacteria bacterium RIFCSPHIGHO2_02_FULL_43_14</name>
    <dbReference type="NCBI Taxonomy" id="1802748"/>
    <lineage>
        <taxon>Bacteria</taxon>
        <taxon>Candidatus Zambryskiibacteriota</taxon>
    </lineage>
</organism>
<accession>A0A1G2TI01</accession>
<feature type="domain" description="M23ase beta-sheet core" evidence="2">
    <location>
        <begin position="296"/>
        <end position="403"/>
    </location>
</feature>
<dbReference type="Proteomes" id="UP000178175">
    <property type="component" value="Unassembled WGS sequence"/>
</dbReference>
<sequence>MRWKLTSLLILLLLTTYFLLPISTTSAANPSELEQQIESVRKERDALLEEQKKLQAELEAVNKESRSLGSAVKSLDTTRKKLAADINITQSKITSSNLTIQSLENTIGEKERQIITHRKAIADTLSALSEYDSKSLLLSLLAYVRLADVWRDNSQLTGLNNRLGEEINALRETRKILNQEKEQKEKVKKEQLSLKGQLSGQKSVVEENQKAKEKLLAETKNKETEYQKMLSENLARQKEFEEDLFRLESELRITLDPSLFPAPRHGILAWPLNSVTVTQTFGDTAFARSGAYDGRGHNGVDFRASMGTAIKAVLSGTIEGMGNTDEMNAKLKKEGKSICGSYGRWILIKHNNGLTSVYAHLSASIVQTGQDVKTGEIIGYSGGTPGVNGSGYSTGPHLHLGLFVSQGVQIRQFTNSKHCQHTFVPVADLKAYLDPLAYLPSL</sequence>